<evidence type="ECO:0000313" key="3">
    <source>
        <dbReference type="Proteomes" id="UP000180253"/>
    </source>
</evidence>
<dbReference type="OrthoDB" id="6838256at2"/>
<feature type="signal peptide" evidence="1">
    <location>
        <begin position="1"/>
        <end position="24"/>
    </location>
</feature>
<proteinExistence type="predicted"/>
<dbReference type="Proteomes" id="UP000180253">
    <property type="component" value="Unassembled WGS sequence"/>
</dbReference>
<feature type="chain" id="PRO_5010298497" evidence="1">
    <location>
        <begin position="25"/>
        <end position="245"/>
    </location>
</feature>
<dbReference type="SUPFAM" id="SSF53850">
    <property type="entry name" value="Periplasmic binding protein-like II"/>
    <property type="match status" value="1"/>
</dbReference>
<comment type="caution">
    <text evidence="2">The sequence shown here is derived from an EMBL/GenBank/DDBJ whole genome shotgun (WGS) entry which is preliminary data.</text>
</comment>
<name>A0A1S1N3U6_9GAMM</name>
<dbReference type="Gene3D" id="3.40.190.10">
    <property type="entry name" value="Periplasmic binding protein-like II"/>
    <property type="match status" value="2"/>
</dbReference>
<protein>
    <submittedName>
        <fullName evidence="2">Uncharacterized protein</fullName>
    </submittedName>
</protein>
<keyword evidence="3" id="KW-1185">Reference proteome</keyword>
<evidence type="ECO:0000256" key="1">
    <source>
        <dbReference type="SAM" id="SignalP"/>
    </source>
</evidence>
<keyword evidence="1" id="KW-0732">Signal</keyword>
<dbReference type="STRING" id="327939.BIW53_17440"/>
<accession>A0A1S1N3U6</accession>
<dbReference type="RefSeq" id="WP_070993295.1">
    <property type="nucleotide sequence ID" value="NZ_CBCSHD010000004.1"/>
</dbReference>
<gene>
    <name evidence="2" type="ORF">BIW53_17440</name>
</gene>
<dbReference type="AlphaFoldDB" id="A0A1S1N3U6"/>
<sequence>MKKLYCLVVAFLSVHGFFSPVLNAQSDTLKPFTLATTNDPRTPLYQKTVQVLHVAMAELGYSLTVITLPSKRSLSWANMGKVDGELFRVSDLDLSIYPNLTRVNEPIATIDQSVIGKSDVVVNGWQSMKRYIIAYERGTAFLDKNQSRFKDVILVDDFDQAIELIMAGRADITVTSRATAQRLMHSSAQPYTEIKIHSPALVEIKLHTYINKPRHPELAHQLAEVLKAMKLDGRYQQLSSLTAFQ</sequence>
<evidence type="ECO:0000313" key="2">
    <source>
        <dbReference type="EMBL" id="OHU94003.1"/>
    </source>
</evidence>
<dbReference type="EMBL" id="MNAN01000035">
    <property type="protein sequence ID" value="OHU94003.1"/>
    <property type="molecule type" value="Genomic_DNA"/>
</dbReference>
<organism evidence="2 3">
    <name type="scientific">Pseudoalteromonas byunsanensis</name>
    <dbReference type="NCBI Taxonomy" id="327939"/>
    <lineage>
        <taxon>Bacteria</taxon>
        <taxon>Pseudomonadati</taxon>
        <taxon>Pseudomonadota</taxon>
        <taxon>Gammaproteobacteria</taxon>
        <taxon>Alteromonadales</taxon>
        <taxon>Pseudoalteromonadaceae</taxon>
        <taxon>Pseudoalteromonas</taxon>
    </lineage>
</organism>
<reference evidence="2 3" key="1">
    <citation type="submission" date="2016-10" db="EMBL/GenBank/DDBJ databases">
        <title>Pseudoalteromonas amylolytica sp. nov., isolated from the surface seawater.</title>
        <authorList>
            <person name="Wu Y.-H."/>
            <person name="Cheng H."/>
            <person name="Jin X.-B."/>
            <person name="Wang C.-S."/>
            <person name="Xu X.-W."/>
        </authorList>
    </citation>
    <scope>NUCLEOTIDE SEQUENCE [LARGE SCALE GENOMIC DNA]</scope>
    <source>
        <strain evidence="2 3">JCM 12483</strain>
    </source>
</reference>